<protein>
    <submittedName>
        <fullName evidence="2">Uncharacterized protein</fullName>
    </submittedName>
</protein>
<dbReference type="EMBL" id="CP157974">
    <property type="protein sequence ID" value="XBT79998.1"/>
    <property type="molecule type" value="Genomic_DNA"/>
</dbReference>
<sequence length="88" mass="8872">MMGPTGILTSLYVTQYLGIVCSFVAASLGLAAAERFGYPAVAPASLVLVAAGVAVGVTHQRRFPAATLIAGTRADPPARPVPVLVPAP</sequence>
<evidence type="ECO:0000256" key="1">
    <source>
        <dbReference type="SAM" id="Phobius"/>
    </source>
</evidence>
<keyword evidence="1" id="KW-0472">Membrane</keyword>
<feature type="transmembrane region" description="Helical" evidence="1">
    <location>
        <begin position="12"/>
        <end position="32"/>
    </location>
</feature>
<evidence type="ECO:0000313" key="2">
    <source>
        <dbReference type="EMBL" id="XBT79998.1"/>
    </source>
</evidence>
<name>A0AAU7QV06_9ACTN</name>
<organism evidence="2">
    <name type="scientific">Micromonospora sp. HUAS YX12</name>
    <dbReference type="NCBI Taxonomy" id="3156396"/>
    <lineage>
        <taxon>Bacteria</taxon>
        <taxon>Bacillati</taxon>
        <taxon>Actinomycetota</taxon>
        <taxon>Actinomycetes</taxon>
        <taxon>Micromonosporales</taxon>
        <taxon>Micromonosporaceae</taxon>
        <taxon>Micromonospora</taxon>
    </lineage>
</organism>
<reference evidence="2" key="1">
    <citation type="submission" date="2024-06" db="EMBL/GenBank/DDBJ databases">
        <title>Micromonospora sp. strain HUAS YX12 genome sequences.</title>
        <authorList>
            <person name="Mo P."/>
        </authorList>
    </citation>
    <scope>NUCLEOTIDE SEQUENCE</scope>
    <source>
        <strain evidence="2">HUAS YX12</strain>
    </source>
</reference>
<feature type="transmembrane region" description="Helical" evidence="1">
    <location>
        <begin position="38"/>
        <end position="57"/>
    </location>
</feature>
<keyword evidence="1" id="KW-0812">Transmembrane</keyword>
<dbReference type="AlphaFoldDB" id="A0AAU7QV06"/>
<proteinExistence type="predicted"/>
<dbReference type="RefSeq" id="WP_349876486.1">
    <property type="nucleotide sequence ID" value="NZ_CP157974.1"/>
</dbReference>
<accession>A0AAU7QV06</accession>
<gene>
    <name evidence="2" type="ORF">ABIH81_20345</name>
</gene>
<keyword evidence="1" id="KW-1133">Transmembrane helix</keyword>